<dbReference type="Proteomes" id="UP000823597">
    <property type="component" value="Unassembled WGS sequence"/>
</dbReference>
<protein>
    <submittedName>
        <fullName evidence="2">Uncharacterized protein</fullName>
    </submittedName>
</protein>
<name>A0A9D9NA46_9BACT</name>
<evidence type="ECO:0000313" key="3">
    <source>
        <dbReference type="Proteomes" id="UP000823597"/>
    </source>
</evidence>
<dbReference type="EMBL" id="JADIME010000087">
    <property type="protein sequence ID" value="MBO8466006.1"/>
    <property type="molecule type" value="Genomic_DNA"/>
</dbReference>
<reference evidence="2" key="1">
    <citation type="submission" date="2020-10" db="EMBL/GenBank/DDBJ databases">
        <authorList>
            <person name="Gilroy R."/>
        </authorList>
    </citation>
    <scope>NUCLEOTIDE SEQUENCE</scope>
    <source>
        <strain evidence="2">10037</strain>
    </source>
</reference>
<organism evidence="2 3">
    <name type="scientific">Candidatus Merdivivens pullistercoris</name>
    <dbReference type="NCBI Taxonomy" id="2840873"/>
    <lineage>
        <taxon>Bacteria</taxon>
        <taxon>Pseudomonadati</taxon>
        <taxon>Bacteroidota</taxon>
        <taxon>Bacteroidia</taxon>
        <taxon>Bacteroidales</taxon>
        <taxon>Muribaculaceae</taxon>
        <taxon>Muribaculaceae incertae sedis</taxon>
        <taxon>Candidatus Merdivivens</taxon>
    </lineage>
</organism>
<proteinExistence type="predicted"/>
<comment type="caution">
    <text evidence="2">The sequence shown here is derived from an EMBL/GenBank/DDBJ whole genome shotgun (WGS) entry which is preliminary data.</text>
</comment>
<dbReference type="Gene3D" id="3.30.450.20">
    <property type="entry name" value="PAS domain"/>
    <property type="match status" value="1"/>
</dbReference>
<accession>A0A9D9NA46</accession>
<gene>
    <name evidence="2" type="ORF">IAB93_08455</name>
</gene>
<keyword evidence="1" id="KW-0812">Transmembrane</keyword>
<reference evidence="2" key="2">
    <citation type="journal article" date="2021" name="PeerJ">
        <title>Extensive microbial diversity within the chicken gut microbiome revealed by metagenomics and culture.</title>
        <authorList>
            <person name="Gilroy R."/>
            <person name="Ravi A."/>
            <person name="Getino M."/>
            <person name="Pursley I."/>
            <person name="Horton D.L."/>
            <person name="Alikhan N.F."/>
            <person name="Baker D."/>
            <person name="Gharbi K."/>
            <person name="Hall N."/>
            <person name="Watson M."/>
            <person name="Adriaenssens E.M."/>
            <person name="Foster-Nyarko E."/>
            <person name="Jarju S."/>
            <person name="Secka A."/>
            <person name="Antonio M."/>
            <person name="Oren A."/>
            <person name="Chaudhuri R.R."/>
            <person name="La Ragione R."/>
            <person name="Hildebrand F."/>
            <person name="Pallen M.J."/>
        </authorList>
    </citation>
    <scope>NUCLEOTIDE SEQUENCE</scope>
    <source>
        <strain evidence="2">10037</strain>
    </source>
</reference>
<evidence type="ECO:0000256" key="1">
    <source>
        <dbReference type="SAM" id="Phobius"/>
    </source>
</evidence>
<sequence length="111" mass="13037">MDSLQKFSIVNLLSAFSRVLIFPFYILDWKNKEILYATGNPYFIGEYTADDLKSEGLDLLFRICKPEESGFLRKIFVETAGFFSRLEDENKSDYVASFNYSIRIKDDFMLR</sequence>
<keyword evidence="1" id="KW-0472">Membrane</keyword>
<dbReference type="AlphaFoldDB" id="A0A9D9NA46"/>
<keyword evidence="1" id="KW-1133">Transmembrane helix</keyword>
<evidence type="ECO:0000313" key="2">
    <source>
        <dbReference type="EMBL" id="MBO8466006.1"/>
    </source>
</evidence>
<feature type="transmembrane region" description="Helical" evidence="1">
    <location>
        <begin position="6"/>
        <end position="27"/>
    </location>
</feature>